<protein>
    <recommendedName>
        <fullName evidence="1">FERM domain-containing protein</fullName>
    </recommendedName>
</protein>
<comment type="caution">
    <text evidence="2">The sequence shown here is derived from an EMBL/GenBank/DDBJ whole genome shotgun (WGS) entry which is preliminary data.</text>
</comment>
<evidence type="ECO:0000313" key="3">
    <source>
        <dbReference type="Proteomes" id="UP001642484"/>
    </source>
</evidence>
<organism evidence="2 3">
    <name type="scientific">Durusdinium trenchii</name>
    <dbReference type="NCBI Taxonomy" id="1381693"/>
    <lineage>
        <taxon>Eukaryota</taxon>
        <taxon>Sar</taxon>
        <taxon>Alveolata</taxon>
        <taxon>Dinophyceae</taxon>
        <taxon>Suessiales</taxon>
        <taxon>Symbiodiniaceae</taxon>
        <taxon>Durusdinium</taxon>
    </lineage>
</organism>
<keyword evidence="3" id="KW-1185">Reference proteome</keyword>
<proteinExistence type="predicted"/>
<dbReference type="InterPro" id="IPR000299">
    <property type="entry name" value="FERM_domain"/>
</dbReference>
<reference evidence="2 3" key="1">
    <citation type="submission" date="2024-02" db="EMBL/GenBank/DDBJ databases">
        <authorList>
            <person name="Chen Y."/>
            <person name="Shah S."/>
            <person name="Dougan E. K."/>
            <person name="Thang M."/>
            <person name="Chan C."/>
        </authorList>
    </citation>
    <scope>NUCLEOTIDE SEQUENCE [LARGE SCALE GENOMIC DNA]</scope>
</reference>
<dbReference type="EMBL" id="CAXAMN010026581">
    <property type="protein sequence ID" value="CAK9104029.1"/>
    <property type="molecule type" value="Genomic_DNA"/>
</dbReference>
<sequence>MKALDAAFPSRLDEDTSGDMVGVLVHLVDNSSQNLFVPVATTLKELSSLMGSRVGVKHWKDFAFFQATNQSDSLRMLPDMLPVSELISMWQQIREATNLEGHLHWRRRFLKPQEMLLAGDLHHAALTFRQAVRSHLRRPAPCQAGAEAKEMATAAALLWLDSYNPSQKIKDSEKLVCQLLKGQMSGLKPAQQDEMRQKLQSKVDEMRSEFGPLIPQLQRMTRAFALMCSFPLFGAHSWPAKVIAPAKVSAGQFVVNNPPDRSLVVHARQTEPDVWVFVDTAGLHLAPAASSRSMAQQQSCALMVCILFPRASISEANATDT</sequence>
<name>A0ABP0RVL5_9DINO</name>
<dbReference type="PROSITE" id="PS50057">
    <property type="entry name" value="FERM_3"/>
    <property type="match status" value="1"/>
</dbReference>
<gene>
    <name evidence="2" type="ORF">CCMP2556_LOCUS48797</name>
</gene>
<evidence type="ECO:0000313" key="2">
    <source>
        <dbReference type="EMBL" id="CAK9104029.1"/>
    </source>
</evidence>
<feature type="domain" description="FERM" evidence="1">
    <location>
        <begin position="21"/>
        <end position="321"/>
    </location>
</feature>
<accession>A0ABP0RVL5</accession>
<evidence type="ECO:0000259" key="1">
    <source>
        <dbReference type="PROSITE" id="PS50057"/>
    </source>
</evidence>
<dbReference type="Proteomes" id="UP001642484">
    <property type="component" value="Unassembled WGS sequence"/>
</dbReference>